<keyword evidence="4 5" id="KW-0472">Membrane</keyword>
<sequence>MEITAYSRPFHLSSKTKDLIVFIICLICIFLFLTSAYDKIAEHSKFVRGLSKVAYIGSYAELIGWLVPITEVAISLLLINPKTHKLGLTGFVATMVVFTAYILSMILWAEKLPCHCNLIIERLTWGQHIWFNLAFIIIATFALFLKTNISKHKH</sequence>
<feature type="transmembrane region" description="Helical" evidence="5">
    <location>
        <begin position="57"/>
        <end position="79"/>
    </location>
</feature>
<comment type="subcellular location">
    <subcellularLocation>
        <location evidence="1">Membrane</location>
        <topology evidence="1">Multi-pass membrane protein</topology>
    </subcellularLocation>
</comment>
<protein>
    <recommendedName>
        <fullName evidence="6">Methylamine utilisation protein MauE domain-containing protein</fullName>
    </recommendedName>
</protein>
<dbReference type="Proteomes" id="UP000297429">
    <property type="component" value="Unassembled WGS sequence"/>
</dbReference>
<evidence type="ECO:0000256" key="3">
    <source>
        <dbReference type="ARBA" id="ARBA00022989"/>
    </source>
</evidence>
<reference evidence="7 9" key="1">
    <citation type="submission" date="2018-10" db="EMBL/GenBank/DDBJ databases">
        <title>Genomic Encyclopedia of Archaeal and Bacterial Type Strains, Phase II (KMG-II): from individual species to whole genera.</title>
        <authorList>
            <person name="Goeker M."/>
        </authorList>
    </citation>
    <scope>NUCLEOTIDE SEQUENCE [LARGE SCALE GENOMIC DNA]</scope>
    <source>
        <strain evidence="7 9">DSM 19624</strain>
    </source>
</reference>
<proteinExistence type="predicted"/>
<feature type="transmembrane region" description="Helical" evidence="5">
    <location>
        <begin position="20"/>
        <end position="37"/>
    </location>
</feature>
<feature type="domain" description="Methylamine utilisation protein MauE" evidence="6">
    <location>
        <begin position="19"/>
        <end position="144"/>
    </location>
</feature>
<dbReference type="EMBL" id="SOPX01000001">
    <property type="protein sequence ID" value="TFB33414.1"/>
    <property type="molecule type" value="Genomic_DNA"/>
</dbReference>
<evidence type="ECO:0000313" key="7">
    <source>
        <dbReference type="EMBL" id="RLJ77367.1"/>
    </source>
</evidence>
<keyword evidence="3 5" id="KW-1133">Transmembrane helix</keyword>
<gene>
    <name evidence="7" type="ORF">BCL90_2452</name>
    <name evidence="8" type="ORF">E3V97_05040</name>
</gene>
<accession>A0A497Y5I9</accession>
<organism evidence="7 9">
    <name type="scientific">Pedobacter alluvionis</name>
    <dbReference type="NCBI Taxonomy" id="475253"/>
    <lineage>
        <taxon>Bacteria</taxon>
        <taxon>Pseudomonadati</taxon>
        <taxon>Bacteroidota</taxon>
        <taxon>Sphingobacteriia</taxon>
        <taxon>Sphingobacteriales</taxon>
        <taxon>Sphingobacteriaceae</taxon>
        <taxon>Pedobacter</taxon>
    </lineage>
</organism>
<dbReference type="InterPro" id="IPR009908">
    <property type="entry name" value="Methylamine_util_MauE"/>
</dbReference>
<feature type="transmembrane region" description="Helical" evidence="5">
    <location>
        <begin position="129"/>
        <end position="145"/>
    </location>
</feature>
<evidence type="ECO:0000256" key="2">
    <source>
        <dbReference type="ARBA" id="ARBA00022692"/>
    </source>
</evidence>
<reference evidence="8 10" key="2">
    <citation type="submission" date="2019-03" db="EMBL/GenBank/DDBJ databases">
        <authorList>
            <person name="He R.-H."/>
        </authorList>
    </citation>
    <scope>NUCLEOTIDE SEQUENCE [LARGE SCALE GENOMIC DNA]</scope>
    <source>
        <strain evidence="8 10">DSM 19624</strain>
    </source>
</reference>
<evidence type="ECO:0000313" key="9">
    <source>
        <dbReference type="Proteomes" id="UP000273898"/>
    </source>
</evidence>
<comment type="caution">
    <text evidence="7">The sequence shown here is derived from an EMBL/GenBank/DDBJ whole genome shotgun (WGS) entry which is preliminary data.</text>
</comment>
<dbReference type="AlphaFoldDB" id="A0A497Y5I9"/>
<dbReference type="Pfam" id="PF07291">
    <property type="entry name" value="MauE"/>
    <property type="match status" value="1"/>
</dbReference>
<dbReference type="GO" id="GO:0016020">
    <property type="term" value="C:membrane"/>
    <property type="evidence" value="ECO:0007669"/>
    <property type="project" value="UniProtKB-SubCell"/>
</dbReference>
<dbReference type="EMBL" id="RCCK01000011">
    <property type="protein sequence ID" value="RLJ77367.1"/>
    <property type="molecule type" value="Genomic_DNA"/>
</dbReference>
<dbReference type="Proteomes" id="UP000273898">
    <property type="component" value="Unassembled WGS sequence"/>
</dbReference>
<dbReference type="OrthoDB" id="673785at2"/>
<keyword evidence="2 5" id="KW-0812">Transmembrane</keyword>
<feature type="transmembrane region" description="Helical" evidence="5">
    <location>
        <begin position="86"/>
        <end position="109"/>
    </location>
</feature>
<keyword evidence="10" id="KW-1185">Reference proteome</keyword>
<evidence type="ECO:0000313" key="8">
    <source>
        <dbReference type="EMBL" id="TFB33414.1"/>
    </source>
</evidence>
<evidence type="ECO:0000256" key="1">
    <source>
        <dbReference type="ARBA" id="ARBA00004141"/>
    </source>
</evidence>
<dbReference type="GO" id="GO:0030416">
    <property type="term" value="P:methylamine metabolic process"/>
    <property type="evidence" value="ECO:0007669"/>
    <property type="project" value="InterPro"/>
</dbReference>
<evidence type="ECO:0000256" key="4">
    <source>
        <dbReference type="ARBA" id="ARBA00023136"/>
    </source>
</evidence>
<evidence type="ECO:0000313" key="10">
    <source>
        <dbReference type="Proteomes" id="UP000297429"/>
    </source>
</evidence>
<evidence type="ECO:0000256" key="5">
    <source>
        <dbReference type="SAM" id="Phobius"/>
    </source>
</evidence>
<evidence type="ECO:0000259" key="6">
    <source>
        <dbReference type="Pfam" id="PF07291"/>
    </source>
</evidence>
<name>A0A497Y5I9_9SPHI</name>
<dbReference type="RefSeq" id="WP_121284125.1">
    <property type="nucleotide sequence ID" value="NZ_RCCK01000011.1"/>
</dbReference>